<evidence type="ECO:0000256" key="1">
    <source>
        <dbReference type="PROSITE-ProRule" id="PRU00047"/>
    </source>
</evidence>
<dbReference type="GO" id="GO:0003676">
    <property type="term" value="F:nucleic acid binding"/>
    <property type="evidence" value="ECO:0007669"/>
    <property type="project" value="InterPro"/>
</dbReference>
<dbReference type="SUPFAM" id="SSF57756">
    <property type="entry name" value="Retrovirus zinc finger-like domains"/>
    <property type="match status" value="1"/>
</dbReference>
<sequence length="259" mass="28595">MVRGVPCRLQDWFRVVTELDVGLQEFRRSPDDQSTPRRIGERPKEAGRQPPTSAPPSKVTFRCFRCNRPGHRVAECPVPAVQSTPVTQGRPGPTPKKTPDHSRVVCRVEGGTPQRPSSEVTPAVPDDPLEEYDNMDPDEDPMVSQPISPFAIPISLTSPTTGQTGEYQALIDSGCTQCLVSKGVVKKVGIRVHRLARPIHFEQVDGSLLGEAPATLVTEPVRLDMGEHWEVLRFIVVPSMTEEVILGLAWLGKWGPTIW</sequence>
<feature type="domain" description="CCHC-type" evidence="3">
    <location>
        <begin position="62"/>
        <end position="77"/>
    </location>
</feature>
<feature type="region of interest" description="Disordered" evidence="2">
    <location>
        <begin position="77"/>
        <end position="102"/>
    </location>
</feature>
<dbReference type="GO" id="GO:0008270">
    <property type="term" value="F:zinc ion binding"/>
    <property type="evidence" value="ECO:0007669"/>
    <property type="project" value="UniProtKB-KW"/>
</dbReference>
<gene>
    <name evidence="4" type="ORF">NXF25_019168</name>
</gene>
<evidence type="ECO:0000256" key="2">
    <source>
        <dbReference type="SAM" id="MobiDB-lite"/>
    </source>
</evidence>
<name>A0AAW1B184_CROAD</name>
<feature type="region of interest" description="Disordered" evidence="2">
    <location>
        <begin position="26"/>
        <end position="59"/>
    </location>
</feature>
<keyword evidence="1" id="KW-0862">Zinc</keyword>
<dbReference type="Gene3D" id="2.40.70.10">
    <property type="entry name" value="Acid Proteases"/>
    <property type="match status" value="1"/>
</dbReference>
<keyword evidence="5" id="KW-1185">Reference proteome</keyword>
<dbReference type="InterPro" id="IPR032567">
    <property type="entry name" value="RTL1-rel"/>
</dbReference>
<dbReference type="InterPro" id="IPR001878">
    <property type="entry name" value="Znf_CCHC"/>
</dbReference>
<organism evidence="4 5">
    <name type="scientific">Crotalus adamanteus</name>
    <name type="common">Eastern diamondback rattlesnake</name>
    <dbReference type="NCBI Taxonomy" id="8729"/>
    <lineage>
        <taxon>Eukaryota</taxon>
        <taxon>Metazoa</taxon>
        <taxon>Chordata</taxon>
        <taxon>Craniata</taxon>
        <taxon>Vertebrata</taxon>
        <taxon>Euteleostomi</taxon>
        <taxon>Lepidosauria</taxon>
        <taxon>Squamata</taxon>
        <taxon>Bifurcata</taxon>
        <taxon>Unidentata</taxon>
        <taxon>Episquamata</taxon>
        <taxon>Toxicofera</taxon>
        <taxon>Serpentes</taxon>
        <taxon>Colubroidea</taxon>
        <taxon>Viperidae</taxon>
        <taxon>Crotalinae</taxon>
        <taxon>Crotalus</taxon>
    </lineage>
</organism>
<dbReference type="PROSITE" id="PS50158">
    <property type="entry name" value="ZF_CCHC"/>
    <property type="match status" value="1"/>
</dbReference>
<dbReference type="CDD" id="cd00303">
    <property type="entry name" value="retropepsin_like"/>
    <property type="match status" value="1"/>
</dbReference>
<reference evidence="4 5" key="1">
    <citation type="journal article" date="2024" name="Proc. Natl. Acad. Sci. U.S.A.">
        <title>The genetic regulatory architecture and epigenomic basis for age-related changes in rattlesnake venom.</title>
        <authorList>
            <person name="Hogan M.P."/>
            <person name="Holding M.L."/>
            <person name="Nystrom G.S."/>
            <person name="Colston T.J."/>
            <person name="Bartlett D.A."/>
            <person name="Mason A.J."/>
            <person name="Ellsworth S.A."/>
            <person name="Rautsaw R.M."/>
            <person name="Lawrence K.C."/>
            <person name="Strickland J.L."/>
            <person name="He B."/>
            <person name="Fraser P."/>
            <person name="Margres M.J."/>
            <person name="Gilbert D.M."/>
            <person name="Gibbs H.L."/>
            <person name="Parkinson C.L."/>
            <person name="Rokyta D.R."/>
        </authorList>
    </citation>
    <scope>NUCLEOTIDE SEQUENCE [LARGE SCALE GENOMIC DNA]</scope>
    <source>
        <strain evidence="4">DRR0105</strain>
    </source>
</reference>
<dbReference type="AlphaFoldDB" id="A0AAW1B184"/>
<keyword evidence="1" id="KW-0479">Metal-binding</keyword>
<feature type="region of interest" description="Disordered" evidence="2">
    <location>
        <begin position="109"/>
        <end position="128"/>
    </location>
</feature>
<keyword evidence="1" id="KW-0863">Zinc-finger</keyword>
<dbReference type="InterPro" id="IPR036875">
    <property type="entry name" value="Znf_CCHC_sf"/>
</dbReference>
<dbReference type="Pfam" id="PF13975">
    <property type="entry name" value="gag-asp_proteas"/>
    <property type="match status" value="1"/>
</dbReference>
<dbReference type="PANTHER" id="PTHR15503:SF36">
    <property type="entry name" value="RETROTRANSPOSON GAG-LIKE PROTEIN 5"/>
    <property type="match status" value="1"/>
</dbReference>
<feature type="compositionally biased region" description="Basic and acidic residues" evidence="2">
    <location>
        <begin position="26"/>
        <end position="47"/>
    </location>
</feature>
<dbReference type="InterPro" id="IPR021109">
    <property type="entry name" value="Peptidase_aspartic_dom_sf"/>
</dbReference>
<evidence type="ECO:0000259" key="3">
    <source>
        <dbReference type="PROSITE" id="PS50158"/>
    </source>
</evidence>
<accession>A0AAW1B184</accession>
<evidence type="ECO:0000313" key="4">
    <source>
        <dbReference type="EMBL" id="KAK9395807.1"/>
    </source>
</evidence>
<dbReference type="EMBL" id="JAOTOJ010000009">
    <property type="protein sequence ID" value="KAK9395807.1"/>
    <property type="molecule type" value="Genomic_DNA"/>
</dbReference>
<dbReference type="SUPFAM" id="SSF50630">
    <property type="entry name" value="Acid proteases"/>
    <property type="match status" value="1"/>
</dbReference>
<comment type="caution">
    <text evidence="4">The sequence shown here is derived from an EMBL/GenBank/DDBJ whole genome shotgun (WGS) entry which is preliminary data.</text>
</comment>
<proteinExistence type="predicted"/>
<dbReference type="Pfam" id="PF00098">
    <property type="entry name" value="zf-CCHC"/>
    <property type="match status" value="1"/>
</dbReference>
<dbReference type="SMART" id="SM00343">
    <property type="entry name" value="ZnF_C2HC"/>
    <property type="match status" value="1"/>
</dbReference>
<dbReference type="PANTHER" id="PTHR15503">
    <property type="entry name" value="LDOC1 RELATED"/>
    <property type="match status" value="1"/>
</dbReference>
<evidence type="ECO:0000313" key="5">
    <source>
        <dbReference type="Proteomes" id="UP001474421"/>
    </source>
</evidence>
<protein>
    <submittedName>
        <fullName evidence="4">RTL1: Retrotransposon-like 1</fullName>
    </submittedName>
</protein>
<dbReference type="Proteomes" id="UP001474421">
    <property type="component" value="Unassembled WGS sequence"/>
</dbReference>